<gene>
    <name evidence="1" type="ORF">ACD_3C00177G0002</name>
</gene>
<comment type="caution">
    <text evidence="1">The sequence shown here is derived from an EMBL/GenBank/DDBJ whole genome shotgun (WGS) entry which is preliminary data.</text>
</comment>
<evidence type="ECO:0008006" key="2">
    <source>
        <dbReference type="Google" id="ProtNLM"/>
    </source>
</evidence>
<proteinExistence type="predicted"/>
<evidence type="ECO:0000313" key="1">
    <source>
        <dbReference type="EMBL" id="EKE27665.1"/>
    </source>
</evidence>
<dbReference type="EMBL" id="AMFJ01000451">
    <property type="protein sequence ID" value="EKE27665.1"/>
    <property type="molecule type" value="Genomic_DNA"/>
</dbReference>
<accession>K2GWH7</accession>
<reference evidence="1" key="1">
    <citation type="journal article" date="2012" name="Science">
        <title>Fermentation, hydrogen, and sulfur metabolism in multiple uncultivated bacterial phyla.</title>
        <authorList>
            <person name="Wrighton K.C."/>
            <person name="Thomas B.C."/>
            <person name="Sharon I."/>
            <person name="Miller C.S."/>
            <person name="Castelle C.J."/>
            <person name="VerBerkmoes N.C."/>
            <person name="Wilkins M.J."/>
            <person name="Hettich R.L."/>
            <person name="Lipton M.S."/>
            <person name="Williams K.H."/>
            <person name="Long P.E."/>
            <person name="Banfield J.F."/>
        </authorList>
    </citation>
    <scope>NUCLEOTIDE SEQUENCE [LARGE SCALE GENOMIC DNA]</scope>
</reference>
<dbReference type="AlphaFoldDB" id="K2GWH7"/>
<name>K2GWH7_9BACT</name>
<sequence>MKKSAEREEMRIDDFSTWIQEAKVATYKYSIDIHNILCHSEDKDGNKGYFLELWSLATRSIMEALDKVRGWKGREWYEEYECTIIDETKSDNPDNLYQEYLKRLDGFCDKAITSWKVPILGFSFIWSYGLLPRISKVIKALKAKYDKLICIIWWSDFNSLPEEDFLKKIFGYWIDIINIWWASEFVDFFWKLSDDDVFYRDSEWLLHIRTEKVFPQNLIFEHQKNNIWNIEPWKRIETTSYYNKPEKTLHFLIRNSHCLNNCRYCVNYLHKTTPLKDDDIDISIDDCNTYLSLIEDEEILLRVDNPNPLQYIDKFTRFLMALNLSKVKNLWFFGDFMWMGNPKIYEKTVKLYDDLLLKWPNINIWIRYWIDAMHSENDWEFLWRTLWLNVAQEEKYIAWFERLDDFYNRYMDNPRIRRELNIIFHPNMQLVDYLERLDFIFKYKKTFIWIFPLVAHFNTKIEKDHKGYNIPEYEVAELISEKMPELMVNSWGHFYLNSRFLDCFMFLANIWYDSSFIKFLVDIKYDPEILKMDNDIFSFFMVWHYERTVKLLEKSNTISWISKTKKKKLLKEAEKFIDVSLNYIDFMIYRENYIARINPAYKTEKFDKLLKELKEIKKMIEKMKKSFKKYLEF</sequence>
<protein>
    <recommendedName>
        <fullName evidence="2">Radical SAM protein</fullName>
    </recommendedName>
</protein>
<organism evidence="1">
    <name type="scientific">uncultured bacterium</name>
    <name type="common">gcode 4</name>
    <dbReference type="NCBI Taxonomy" id="1234023"/>
    <lineage>
        <taxon>Bacteria</taxon>
        <taxon>environmental samples</taxon>
    </lineage>
</organism>